<organism evidence="2 3">
    <name type="scientific">Micromonospora sediminicola</name>
    <dbReference type="NCBI Taxonomy" id="946078"/>
    <lineage>
        <taxon>Bacteria</taxon>
        <taxon>Bacillati</taxon>
        <taxon>Actinomycetota</taxon>
        <taxon>Actinomycetes</taxon>
        <taxon>Micromonosporales</taxon>
        <taxon>Micromonosporaceae</taxon>
        <taxon>Micromonospora</taxon>
    </lineage>
</organism>
<accession>A0A1A9B9J4</accession>
<feature type="transmembrane region" description="Helical" evidence="1">
    <location>
        <begin position="74"/>
        <end position="95"/>
    </location>
</feature>
<protein>
    <submittedName>
        <fullName evidence="2">Uncharacterized protein</fullName>
    </submittedName>
</protein>
<evidence type="ECO:0000313" key="3">
    <source>
        <dbReference type="Proteomes" id="UP000199558"/>
    </source>
</evidence>
<keyword evidence="1" id="KW-1133">Transmembrane helix</keyword>
<keyword evidence="1" id="KW-0812">Transmembrane</keyword>
<feature type="transmembrane region" description="Helical" evidence="1">
    <location>
        <begin position="214"/>
        <end position="233"/>
    </location>
</feature>
<sequence length="244" mass="25854">MPPAPQHGSGVWYRRREAVVVWWAPIRVPGGSGGRARTGERVTEQERAQALVTALTTEHFVLQTSRSATVAESVGRATVFLSTLSAGLIGLGFVAGKGTVAAAYLAAVMPTLLVVGWLTFVRLTQTTVENAVDLQRIRRIRAYYHEQFEPDGQFFADAVAPGDNARVAWAATGVPPSRFAMLYTAAAMVAAINSLLAGAAAALLLALARTVLEAGIAAGVVIAVLAFAAQIRFQSRVMSRLPEP</sequence>
<feature type="transmembrane region" description="Helical" evidence="1">
    <location>
        <begin position="182"/>
        <end position="208"/>
    </location>
</feature>
<name>A0A1A9B9J4_9ACTN</name>
<evidence type="ECO:0000313" key="2">
    <source>
        <dbReference type="EMBL" id="SBT65813.1"/>
    </source>
</evidence>
<evidence type="ECO:0000256" key="1">
    <source>
        <dbReference type="SAM" id="Phobius"/>
    </source>
</evidence>
<keyword evidence="3" id="KW-1185">Reference proteome</keyword>
<dbReference type="AlphaFoldDB" id="A0A1A9B9J4"/>
<keyword evidence="1" id="KW-0472">Membrane</keyword>
<dbReference type="EMBL" id="FLRH01000003">
    <property type="protein sequence ID" value="SBT65813.1"/>
    <property type="molecule type" value="Genomic_DNA"/>
</dbReference>
<dbReference type="Proteomes" id="UP000199558">
    <property type="component" value="Unassembled WGS sequence"/>
</dbReference>
<feature type="transmembrane region" description="Helical" evidence="1">
    <location>
        <begin position="101"/>
        <end position="120"/>
    </location>
</feature>
<gene>
    <name evidence="2" type="ORF">GA0070622_2826</name>
</gene>
<proteinExistence type="predicted"/>
<reference evidence="3" key="1">
    <citation type="submission" date="2016-06" db="EMBL/GenBank/DDBJ databases">
        <authorList>
            <person name="Varghese N."/>
            <person name="Submissions Spin"/>
        </authorList>
    </citation>
    <scope>NUCLEOTIDE SEQUENCE [LARGE SCALE GENOMIC DNA]</scope>
    <source>
        <strain evidence="3">DSM 45794</strain>
    </source>
</reference>